<keyword evidence="2" id="KW-0521">NADP</keyword>
<evidence type="ECO:0000256" key="2">
    <source>
        <dbReference type="ARBA" id="ARBA00022857"/>
    </source>
</evidence>
<evidence type="ECO:0000313" key="5">
    <source>
        <dbReference type="EMBL" id="KAL0635837.1"/>
    </source>
</evidence>
<evidence type="ECO:0008006" key="7">
    <source>
        <dbReference type="Google" id="ProtNLM"/>
    </source>
</evidence>
<comment type="similarity">
    <text evidence="1 4">Belongs to the short-chain dehydrogenases/reductases (SDR) family.</text>
</comment>
<comment type="caution">
    <text evidence="5">The sequence shown here is derived from an EMBL/GenBank/DDBJ whole genome shotgun (WGS) entry which is preliminary data.</text>
</comment>
<evidence type="ECO:0000313" key="6">
    <source>
        <dbReference type="Proteomes" id="UP001447188"/>
    </source>
</evidence>
<dbReference type="PANTHER" id="PTHR42901">
    <property type="entry name" value="ALCOHOL DEHYDROGENASE"/>
    <property type="match status" value="1"/>
</dbReference>
<evidence type="ECO:0000256" key="1">
    <source>
        <dbReference type="ARBA" id="ARBA00006484"/>
    </source>
</evidence>
<dbReference type="PRINTS" id="PR00081">
    <property type="entry name" value="GDHRDH"/>
</dbReference>
<reference evidence="5 6" key="1">
    <citation type="submission" date="2024-02" db="EMBL/GenBank/DDBJ databases">
        <title>Discinaceae phylogenomics.</title>
        <authorList>
            <person name="Dirks A.C."/>
            <person name="James T.Y."/>
        </authorList>
    </citation>
    <scope>NUCLEOTIDE SEQUENCE [LARGE SCALE GENOMIC DNA]</scope>
    <source>
        <strain evidence="5 6">ACD0624</strain>
    </source>
</reference>
<evidence type="ECO:0000256" key="3">
    <source>
        <dbReference type="ARBA" id="ARBA00023002"/>
    </source>
</evidence>
<dbReference type="Gene3D" id="3.40.50.720">
    <property type="entry name" value="NAD(P)-binding Rossmann-like Domain"/>
    <property type="match status" value="1"/>
</dbReference>
<dbReference type="PANTHER" id="PTHR42901:SF1">
    <property type="entry name" value="ALCOHOL DEHYDROGENASE"/>
    <property type="match status" value="1"/>
</dbReference>
<protein>
    <recommendedName>
        <fullName evidence="7">Oxidoreductase</fullName>
    </recommendedName>
</protein>
<dbReference type="InterPro" id="IPR036291">
    <property type="entry name" value="NAD(P)-bd_dom_sf"/>
</dbReference>
<keyword evidence="3" id="KW-0560">Oxidoreductase</keyword>
<dbReference type="InterPro" id="IPR020904">
    <property type="entry name" value="Sc_DH/Rdtase_CS"/>
</dbReference>
<dbReference type="EMBL" id="JBBBZM010000061">
    <property type="protein sequence ID" value="KAL0635837.1"/>
    <property type="molecule type" value="Genomic_DNA"/>
</dbReference>
<gene>
    <name evidence="5" type="ORF">Q9L58_005178</name>
</gene>
<name>A0ABR3GIT1_9PEZI</name>
<dbReference type="PROSITE" id="PS00061">
    <property type="entry name" value="ADH_SHORT"/>
    <property type="match status" value="1"/>
</dbReference>
<accession>A0ABR3GIT1</accession>
<proteinExistence type="inferred from homology"/>
<evidence type="ECO:0000256" key="4">
    <source>
        <dbReference type="RuleBase" id="RU000363"/>
    </source>
</evidence>
<dbReference type="Proteomes" id="UP001447188">
    <property type="component" value="Unassembled WGS sequence"/>
</dbReference>
<organism evidence="5 6">
    <name type="scientific">Discina gigas</name>
    <dbReference type="NCBI Taxonomy" id="1032678"/>
    <lineage>
        <taxon>Eukaryota</taxon>
        <taxon>Fungi</taxon>
        <taxon>Dikarya</taxon>
        <taxon>Ascomycota</taxon>
        <taxon>Pezizomycotina</taxon>
        <taxon>Pezizomycetes</taxon>
        <taxon>Pezizales</taxon>
        <taxon>Discinaceae</taxon>
        <taxon>Discina</taxon>
    </lineage>
</organism>
<keyword evidence="6" id="KW-1185">Reference proteome</keyword>
<dbReference type="InterPro" id="IPR002347">
    <property type="entry name" value="SDR_fam"/>
</dbReference>
<sequence length="270" mass="29003">MSHTAMAARLGGKTILITGASSGIGRSIAIEFSRTSPDIKLILAARREETLKELAQSIKAESGGQTKVLPVRLDVSSPSNVNGFINRLPEDWRDIDVLVNNAGLVKGVDKVGEIAEEDINIMMSTNVTGLINMTQKILPIFHARGGRGDVINVGSVAGREPYAGGSIYCASKAAVRSFTESLRRELIATRIRVIEVDPGQVETEFSLVRFGGDKSKADAIYAGCEPLTPEDIAEIVVFAAGRRENVVLADTLVYPSHQAGVSAMHRRTDM</sequence>
<dbReference type="Pfam" id="PF00106">
    <property type="entry name" value="adh_short"/>
    <property type="match status" value="1"/>
</dbReference>
<dbReference type="SUPFAM" id="SSF51735">
    <property type="entry name" value="NAD(P)-binding Rossmann-fold domains"/>
    <property type="match status" value="1"/>
</dbReference>
<dbReference type="PRINTS" id="PR00080">
    <property type="entry name" value="SDRFAMILY"/>
</dbReference>